<name>G8EY31_9CAUD</name>
<evidence type="ECO:0000313" key="1">
    <source>
        <dbReference type="EMBL" id="AET72721.1"/>
    </source>
</evidence>
<protein>
    <submittedName>
        <fullName evidence="1">Uncharacterized protein</fullName>
    </submittedName>
</protein>
<proteinExistence type="predicted"/>
<dbReference type="Proteomes" id="UP000297591">
    <property type="component" value="Segment"/>
</dbReference>
<evidence type="ECO:0000313" key="2">
    <source>
        <dbReference type="Proteomes" id="UP000297591"/>
    </source>
</evidence>
<reference evidence="1 2" key="1">
    <citation type="submission" date="2010-12" db="EMBL/GenBank/DDBJ databases">
        <title>The Genome Sequence of Synechococcus phage S-CAM8 0608SB47.</title>
        <authorList>
            <consortium name="The Broad Institute Genome Sequencing Platform"/>
            <person name="Henn M.R."/>
            <person name="Martiny J."/>
            <person name="Weihe C."/>
            <person name="Levin J."/>
            <person name="Malboeuf C."/>
            <person name="Casali M."/>
            <person name="Russ C."/>
            <person name="Lennon N."/>
            <person name="Chapman S.B."/>
            <person name="Erlich R."/>
            <person name="Young S.K."/>
            <person name="Yandava C."/>
            <person name="Zeng Q."/>
            <person name="Alvarado L."/>
            <person name="Anderson S."/>
            <person name="Berlin A."/>
            <person name="Chen Z."/>
            <person name="Freedman E."/>
            <person name="Gellesch M."/>
            <person name="Goldberg J."/>
            <person name="Green L."/>
            <person name="Griggs A."/>
            <person name="Gujja S."/>
            <person name="Heilman E.R."/>
            <person name="Heiman D."/>
            <person name="Hollinger A."/>
            <person name="Howarth C."/>
            <person name="Larson L."/>
            <person name="Mehta T."/>
            <person name="Pearson M."/>
            <person name="Roberts A."/>
            <person name="Ryan E."/>
            <person name="Saif S."/>
            <person name="Shea T."/>
            <person name="Shenoy N."/>
            <person name="Sisk P."/>
            <person name="Stolte C."/>
            <person name="Sykes S."/>
            <person name="White J."/>
            <person name="Haas B."/>
            <person name="Nusbaum C."/>
            <person name="Birren B."/>
        </authorList>
    </citation>
    <scope>NUCLEOTIDE SEQUENCE [LARGE SCALE GENOMIC DNA]</scope>
    <source>
        <strain evidence="1 2">0608SB47</strain>
    </source>
</reference>
<gene>
    <name evidence="1" type="ORF">SXFG_00171</name>
</gene>
<sequence>MNEKLLEVSIESVKGLLIDGYNNYEKSLQRRQGDSRYWDGYIRGIQHVLEMHNQ</sequence>
<organism evidence="1 2">
    <name type="scientific">Synechococcus phage S-CAM8</name>
    <dbReference type="NCBI Taxonomy" id="754038"/>
    <lineage>
        <taxon>Viruses</taxon>
        <taxon>Duplodnaviria</taxon>
        <taxon>Heunggongvirae</taxon>
        <taxon>Uroviricota</taxon>
        <taxon>Caudoviricetes</taxon>
        <taxon>Pantevenvirales</taxon>
        <taxon>Kyanoviridae</taxon>
        <taxon>Neritesvirus</taxon>
        <taxon>Neritesvirus scam8</taxon>
    </lineage>
</organism>
<accession>G8EY31</accession>
<dbReference type="EMBL" id="JF974299">
    <property type="protein sequence ID" value="AET72721.1"/>
    <property type="molecule type" value="Genomic_DNA"/>
</dbReference>